<feature type="chain" id="PRO_5026280199" evidence="4">
    <location>
        <begin position="24"/>
        <end position="1078"/>
    </location>
</feature>
<keyword evidence="3" id="KW-0378">Hydrolase</keyword>
<organism evidence="7 8">
    <name type="scientific">Flavobacterium profundi</name>
    <dbReference type="NCBI Taxonomy" id="1774945"/>
    <lineage>
        <taxon>Bacteria</taxon>
        <taxon>Pseudomonadati</taxon>
        <taxon>Bacteroidota</taxon>
        <taxon>Flavobacteriia</taxon>
        <taxon>Flavobacteriales</taxon>
        <taxon>Flavobacteriaceae</taxon>
        <taxon>Flavobacterium</taxon>
    </lineage>
</organism>
<name>A0A6I4IJ39_9FLAO</name>
<dbReference type="InterPro" id="IPR008979">
    <property type="entry name" value="Galactose-bd-like_sf"/>
</dbReference>
<dbReference type="InterPro" id="IPR024079">
    <property type="entry name" value="MetalloPept_cat_dom_sf"/>
</dbReference>
<gene>
    <name evidence="7" type="ORF">GOQ30_11195</name>
</gene>
<dbReference type="AlphaFoldDB" id="A0A6I4IJ39"/>
<evidence type="ECO:0000256" key="1">
    <source>
        <dbReference type="ARBA" id="ARBA00022670"/>
    </source>
</evidence>
<dbReference type="InterPro" id="IPR026444">
    <property type="entry name" value="Secre_tail"/>
</dbReference>
<evidence type="ECO:0000259" key="6">
    <source>
        <dbReference type="PROSITE" id="PS51829"/>
    </source>
</evidence>
<dbReference type="Pfam" id="PF01483">
    <property type="entry name" value="P_proprotein"/>
    <property type="match status" value="1"/>
</dbReference>
<feature type="domain" description="P/Homo B" evidence="6">
    <location>
        <begin position="841"/>
        <end position="995"/>
    </location>
</feature>
<evidence type="ECO:0000256" key="3">
    <source>
        <dbReference type="ARBA" id="ARBA00022801"/>
    </source>
</evidence>
<dbReference type="PROSITE" id="PS50853">
    <property type="entry name" value="FN3"/>
    <property type="match status" value="1"/>
</dbReference>
<dbReference type="PROSITE" id="PS51829">
    <property type="entry name" value="P_HOMO_B"/>
    <property type="match status" value="1"/>
</dbReference>
<reference evidence="8" key="1">
    <citation type="submission" date="2019-05" db="EMBL/GenBank/DDBJ databases">
        <title>Flavobacterium profundi sp. nov., isolated from a deep-sea seamount.</title>
        <authorList>
            <person name="Zhang D.-C."/>
        </authorList>
    </citation>
    <scope>NUCLEOTIDE SEQUENCE [LARGE SCALE GENOMIC DNA]</scope>
    <source>
        <strain evidence="8">TP390</strain>
    </source>
</reference>
<keyword evidence="1" id="KW-0645">Protease</keyword>
<evidence type="ECO:0000256" key="2">
    <source>
        <dbReference type="ARBA" id="ARBA00022729"/>
    </source>
</evidence>
<dbReference type="NCBIfam" id="TIGR04183">
    <property type="entry name" value="Por_Secre_tail"/>
    <property type="match status" value="1"/>
</dbReference>
<dbReference type="InterPro" id="IPR003961">
    <property type="entry name" value="FN3_dom"/>
</dbReference>
<evidence type="ECO:0000259" key="5">
    <source>
        <dbReference type="PROSITE" id="PS50853"/>
    </source>
</evidence>
<dbReference type="RefSeq" id="WP_140998104.1">
    <property type="nucleotide sequence ID" value="NZ_VDCZ01000008.1"/>
</dbReference>
<dbReference type="OrthoDB" id="9792152at2"/>
<dbReference type="EMBL" id="WQLW01000008">
    <property type="protein sequence ID" value="MVO09725.1"/>
    <property type="molecule type" value="Genomic_DNA"/>
</dbReference>
<feature type="signal peptide" evidence="4">
    <location>
        <begin position="1"/>
        <end position="23"/>
    </location>
</feature>
<dbReference type="Gene3D" id="3.40.390.10">
    <property type="entry name" value="Collagenase (Catalytic Domain)"/>
    <property type="match status" value="1"/>
</dbReference>
<dbReference type="SUPFAM" id="SSF49785">
    <property type="entry name" value="Galactose-binding domain-like"/>
    <property type="match status" value="1"/>
</dbReference>
<evidence type="ECO:0000313" key="7">
    <source>
        <dbReference type="EMBL" id="MVO09725.1"/>
    </source>
</evidence>
<evidence type="ECO:0000256" key="4">
    <source>
        <dbReference type="SAM" id="SignalP"/>
    </source>
</evidence>
<keyword evidence="2 4" id="KW-0732">Signal</keyword>
<sequence>MKKFLLMLFCLFLVSASYSQKRAFWEKVSHKNVQKNKYVQRESFPETYALMDLDLVSMKETLASASDRFSRNPKGVIITLPNSEGELERFQVYEASNFEPELQAQFPNIRSYAGNGIDNPHSRLRMSIDPRGLNAMISRVGGATEFIETYSVDGKTHAIYQSSRIKGKVPFTCSTVDEVLVTDLTNRANSVSRSSSGQLLNFRLAMSVTPEYTTYHGGTKPLALAAINVTLTRVNGVFETDFAIHMNLVNNLTIIYDGSGPDPYGATDANYNSELQSTLTSVVGEANYDIGHLMGNVGNNGNAGCIGCVCVNNQKGSGYTTSTVPVGDNFDIDFVAHEIGHQFGANHTFTHGNEGSGVNVEVGSGVTIMGYAGITSYDTHLHSIDVFHAASIAQVQANMVGKTCPTSVAITHSAPVVNAGLDYTIPKSTPFVLTGSATDAGGASGLTYTWEEYDNATGNTGAASAASATKTNGPNWVCYPDTSIPVRHFPILNSTIANSTTTAGLDVTAEALSSVARTLNFRLTARDNVAGQGQTGFDDTVITVNATAGPFLVTAPNTAVSWVAGSNQTVTWDVAGTTGNNINASFVDIYLSNDGGLTYPILLASKVPNDGSEIVTVPNNVGSNKRVMVKGNNHVFYDISNTNFSITAPPSTFSVAFSGVQNISSCNPSTAVFTIDYAALGGFSGTTSFAATGAPAGATVSFNPNPTNTNGTVTLTLGNLTSVAGGDYQILVNATSGGTTKTVPFYLSIGVSPVVLTNPADNANGVNTSLTLSWNPSPSATSYDVQVATDAGFSNIVSSGNVTSSSYSASGLAQGTAYYWRVLPKNATCTGTFSTTYKFTTGTVSCGTVSSTNVPLAISSSGAPTINSTLNIPSGGNISDVNITMNVTHTYVSDLTATLISPSGTQVILFANVCTSRDDINATFDDAGIAVTCNTTAPTLTGTRMPSSPLSAFNGQNSTGTWTLRINDGFNVDGGSLNSWSLNICTVQPLGTEEFELKDFSLYPNPNNGSFTVKFISESSNNIDINIFDISGRQVYMKSFSNTGNFNQNIELNDVQAGVYMVSVTDGSQKIMKKIIIE</sequence>
<dbReference type="InterPro" id="IPR002884">
    <property type="entry name" value="P_dom"/>
</dbReference>
<dbReference type="GO" id="GO:0004252">
    <property type="term" value="F:serine-type endopeptidase activity"/>
    <property type="evidence" value="ECO:0007669"/>
    <property type="project" value="InterPro"/>
</dbReference>
<protein>
    <submittedName>
        <fullName evidence="7">T9SS type A sorting domain-containing protein</fullName>
    </submittedName>
</protein>
<dbReference type="Pfam" id="PF13583">
    <property type="entry name" value="Reprolysin_4"/>
    <property type="match status" value="1"/>
</dbReference>
<feature type="domain" description="Fibronectin type-III" evidence="5">
    <location>
        <begin position="752"/>
        <end position="844"/>
    </location>
</feature>
<accession>A0A6I4IJ39</accession>
<dbReference type="Proteomes" id="UP000431264">
    <property type="component" value="Unassembled WGS sequence"/>
</dbReference>
<dbReference type="InterPro" id="IPR013783">
    <property type="entry name" value="Ig-like_fold"/>
</dbReference>
<dbReference type="Gene3D" id="2.60.40.10">
    <property type="entry name" value="Immunoglobulins"/>
    <property type="match status" value="2"/>
</dbReference>
<dbReference type="CDD" id="cd00063">
    <property type="entry name" value="FN3"/>
    <property type="match status" value="1"/>
</dbReference>
<keyword evidence="8" id="KW-1185">Reference proteome</keyword>
<dbReference type="Pfam" id="PF18962">
    <property type="entry name" value="Por_Secre_tail"/>
    <property type="match status" value="1"/>
</dbReference>
<proteinExistence type="predicted"/>
<dbReference type="GO" id="GO:0006508">
    <property type="term" value="P:proteolysis"/>
    <property type="evidence" value="ECO:0007669"/>
    <property type="project" value="UniProtKB-KW"/>
</dbReference>
<dbReference type="Gene3D" id="2.60.120.260">
    <property type="entry name" value="Galactose-binding domain-like"/>
    <property type="match status" value="1"/>
</dbReference>
<dbReference type="SUPFAM" id="SSF49265">
    <property type="entry name" value="Fibronectin type III"/>
    <property type="match status" value="1"/>
</dbReference>
<dbReference type="SUPFAM" id="SSF55486">
    <property type="entry name" value="Metalloproteases ('zincins'), catalytic domain"/>
    <property type="match status" value="1"/>
</dbReference>
<evidence type="ECO:0000313" key="8">
    <source>
        <dbReference type="Proteomes" id="UP000431264"/>
    </source>
</evidence>
<dbReference type="InterPro" id="IPR036116">
    <property type="entry name" value="FN3_sf"/>
</dbReference>
<dbReference type="GO" id="GO:0008237">
    <property type="term" value="F:metallopeptidase activity"/>
    <property type="evidence" value="ECO:0007669"/>
    <property type="project" value="InterPro"/>
</dbReference>
<comment type="caution">
    <text evidence="7">The sequence shown here is derived from an EMBL/GenBank/DDBJ whole genome shotgun (WGS) entry which is preliminary data.</text>
</comment>